<keyword evidence="2" id="KW-1185">Reference proteome</keyword>
<dbReference type="Proteomes" id="UP000192660">
    <property type="component" value="Unassembled WGS sequence"/>
</dbReference>
<evidence type="ECO:0000313" key="2">
    <source>
        <dbReference type="Proteomes" id="UP000192660"/>
    </source>
</evidence>
<protein>
    <submittedName>
        <fullName evidence="1">Uncharacterized protein</fullName>
    </submittedName>
</protein>
<dbReference type="STRING" id="28034.BFX07_13485"/>
<evidence type="ECO:0000313" key="1">
    <source>
        <dbReference type="EMBL" id="SMC04184.1"/>
    </source>
</evidence>
<gene>
    <name evidence="1" type="ORF">SAMN00768000_1506</name>
</gene>
<dbReference type="OrthoDB" id="9891155at2"/>
<reference evidence="2" key="1">
    <citation type="submission" date="2017-04" db="EMBL/GenBank/DDBJ databases">
        <authorList>
            <person name="Varghese N."/>
            <person name="Submissions S."/>
        </authorList>
    </citation>
    <scope>NUCLEOTIDE SEQUENCE [LARGE SCALE GENOMIC DNA]</scope>
    <source>
        <strain evidence="2">DSM 9293</strain>
    </source>
</reference>
<name>A0A1W1WD13_SULTA</name>
<proteinExistence type="predicted"/>
<dbReference type="AlphaFoldDB" id="A0A1W1WD13"/>
<accession>A0A1W1WD13</accession>
<sequence length="125" mass="14432">MSNALALYLQLHQLLDEPGVEEIVLGPKVAKAFHFDVQDLQNLHAEATLNRLVLGDGPDIASVQPKEAQQIAEWIRQIPMSLDWTLKDRKEFLEHRILWVIRQLQLGKTRDQIFQSTPPWSRNSQ</sequence>
<organism evidence="1 2">
    <name type="scientific">Sulfobacillus thermosulfidooxidans (strain DSM 9293 / VKM B-1269 / AT-1)</name>
    <dbReference type="NCBI Taxonomy" id="929705"/>
    <lineage>
        <taxon>Bacteria</taxon>
        <taxon>Bacillati</taxon>
        <taxon>Bacillota</taxon>
        <taxon>Clostridia</taxon>
        <taxon>Eubacteriales</taxon>
        <taxon>Clostridiales Family XVII. Incertae Sedis</taxon>
        <taxon>Sulfobacillus</taxon>
    </lineage>
</organism>
<dbReference type="EMBL" id="FWWY01000001">
    <property type="protein sequence ID" value="SMC04184.1"/>
    <property type="molecule type" value="Genomic_DNA"/>
</dbReference>
<dbReference type="RefSeq" id="WP_084661186.1">
    <property type="nucleotide sequence ID" value="NZ_FWWY01000001.1"/>
</dbReference>